<dbReference type="EMBL" id="KL338902">
    <property type="protein sequence ID" value="KFZ51601.1"/>
    <property type="molecule type" value="Genomic_DNA"/>
</dbReference>
<gene>
    <name evidence="1" type="ORF">N321_03221</name>
</gene>
<feature type="non-terminal residue" evidence="1">
    <location>
        <position position="109"/>
    </location>
</feature>
<keyword evidence="2" id="KW-1185">Reference proteome</keyword>
<sequence length="109" mass="11617">GRNLGVLVKIHQDSVNGTVGRSVLLPVSYRFPGAPCFPLSILWTFGNSSDMLMTSTVSSCSLGAGGVPTSCSAQSLLHPMYHGHVEFFPENGSLLLHNPQLQDSGVYNI</sequence>
<dbReference type="Gene3D" id="2.60.40.10">
    <property type="entry name" value="Immunoglobulins"/>
    <property type="match status" value="1"/>
</dbReference>
<dbReference type="Proteomes" id="UP000053620">
    <property type="component" value="Unassembled WGS sequence"/>
</dbReference>
<organism evidence="1 2">
    <name type="scientific">Antrostomus carolinensis</name>
    <name type="common">Chuck-will's-widow</name>
    <name type="synonym">Caprimulgus carolinensis</name>
    <dbReference type="NCBI Taxonomy" id="279965"/>
    <lineage>
        <taxon>Eukaryota</taxon>
        <taxon>Metazoa</taxon>
        <taxon>Chordata</taxon>
        <taxon>Craniata</taxon>
        <taxon>Vertebrata</taxon>
        <taxon>Euteleostomi</taxon>
        <taxon>Archelosauria</taxon>
        <taxon>Archosauria</taxon>
        <taxon>Dinosauria</taxon>
        <taxon>Saurischia</taxon>
        <taxon>Theropoda</taxon>
        <taxon>Coelurosauria</taxon>
        <taxon>Aves</taxon>
        <taxon>Neognathae</taxon>
        <taxon>Neoaves</taxon>
        <taxon>Strisores</taxon>
        <taxon>Caprimulgiformes</taxon>
        <taxon>Caprimulgidae</taxon>
        <taxon>Antrostomus</taxon>
    </lineage>
</organism>
<dbReference type="AlphaFoldDB" id="A0A094K874"/>
<proteinExistence type="predicted"/>
<dbReference type="InterPro" id="IPR013783">
    <property type="entry name" value="Ig-like_fold"/>
</dbReference>
<name>A0A094K874_ANTCR</name>
<reference evidence="1 2" key="1">
    <citation type="submission" date="2014-04" db="EMBL/GenBank/DDBJ databases">
        <title>Genome evolution of avian class.</title>
        <authorList>
            <person name="Zhang G."/>
            <person name="Li C."/>
        </authorList>
    </citation>
    <scope>NUCLEOTIDE SEQUENCE [LARGE SCALE GENOMIC DNA]</scope>
    <source>
        <strain evidence="1">BGI_N321</strain>
    </source>
</reference>
<dbReference type="SUPFAM" id="SSF48726">
    <property type="entry name" value="Immunoglobulin"/>
    <property type="match status" value="1"/>
</dbReference>
<protein>
    <submittedName>
        <fullName evidence="1">Uncharacterized protein</fullName>
    </submittedName>
</protein>
<feature type="non-terminal residue" evidence="1">
    <location>
        <position position="1"/>
    </location>
</feature>
<dbReference type="InterPro" id="IPR036179">
    <property type="entry name" value="Ig-like_dom_sf"/>
</dbReference>
<evidence type="ECO:0000313" key="2">
    <source>
        <dbReference type="Proteomes" id="UP000053620"/>
    </source>
</evidence>
<evidence type="ECO:0000313" key="1">
    <source>
        <dbReference type="EMBL" id="KFZ51601.1"/>
    </source>
</evidence>
<accession>A0A094K874</accession>